<organism evidence="1">
    <name type="scientific">Phytophthora nicotianae</name>
    <name type="common">Potato buckeye rot agent</name>
    <name type="synonym">Phytophthora parasitica</name>
    <dbReference type="NCBI Taxonomy" id="4792"/>
    <lineage>
        <taxon>Eukaryota</taxon>
        <taxon>Sar</taxon>
        <taxon>Stramenopiles</taxon>
        <taxon>Oomycota</taxon>
        <taxon>Peronosporomycetes</taxon>
        <taxon>Peronosporales</taxon>
        <taxon>Peronosporaceae</taxon>
        <taxon>Phytophthora</taxon>
    </lineage>
</organism>
<accession>W2MTR0</accession>
<dbReference type="AlphaFoldDB" id="W2MTR0"/>
<gene>
    <name evidence="1" type="ORF">L914_14904</name>
</gene>
<evidence type="ECO:0000313" key="1">
    <source>
        <dbReference type="EMBL" id="ETM38879.1"/>
    </source>
</evidence>
<protein>
    <submittedName>
        <fullName evidence="1">Uncharacterized protein</fullName>
    </submittedName>
</protein>
<dbReference type="Proteomes" id="UP000054532">
    <property type="component" value="Unassembled WGS sequence"/>
</dbReference>
<dbReference type="VEuPathDB" id="FungiDB:PPTG_21428"/>
<sequence length="77" mass="9272">MHWHMWRKHILARPVYYLGYKLEFKLARGSSSSPSSSKARIKKISQQIQNGDSYHKAELQYRWIYEPSFDFVCTIYL</sequence>
<dbReference type="EMBL" id="KI694815">
    <property type="protein sequence ID" value="ETM38879.1"/>
    <property type="molecule type" value="Genomic_DNA"/>
</dbReference>
<reference evidence="1" key="1">
    <citation type="submission" date="2013-11" db="EMBL/GenBank/DDBJ databases">
        <title>The Genome Sequence of Phytophthora parasitica IAC_01/95.</title>
        <authorList>
            <consortium name="The Broad Institute Genomics Platform"/>
            <person name="Russ C."/>
            <person name="Tyler B."/>
            <person name="Panabieres F."/>
            <person name="Shan W."/>
            <person name="Tripathy S."/>
            <person name="Grunwald N."/>
            <person name="Machado M."/>
            <person name="Johnson C.S."/>
            <person name="Arredondo F."/>
            <person name="Hong C."/>
            <person name="Coffey M."/>
            <person name="Young S.K."/>
            <person name="Zeng Q."/>
            <person name="Gargeya S."/>
            <person name="Fitzgerald M."/>
            <person name="Abouelleil A."/>
            <person name="Alvarado L."/>
            <person name="Chapman S.B."/>
            <person name="Gainer-Dewar J."/>
            <person name="Goldberg J."/>
            <person name="Griggs A."/>
            <person name="Gujja S."/>
            <person name="Hansen M."/>
            <person name="Howarth C."/>
            <person name="Imamovic A."/>
            <person name="Ireland A."/>
            <person name="Larimer J."/>
            <person name="McCowan C."/>
            <person name="Murphy C."/>
            <person name="Pearson M."/>
            <person name="Poon T.W."/>
            <person name="Priest M."/>
            <person name="Roberts A."/>
            <person name="Saif S."/>
            <person name="Shea T."/>
            <person name="Sykes S."/>
            <person name="Wortman J."/>
            <person name="Nusbaum C."/>
            <person name="Birren B."/>
        </authorList>
    </citation>
    <scope>NUCLEOTIDE SEQUENCE [LARGE SCALE GENOMIC DNA]</scope>
    <source>
        <strain evidence="1">IAC_01/95</strain>
    </source>
</reference>
<proteinExistence type="predicted"/>
<name>W2MTR0_PHYNI</name>